<evidence type="ECO:0000313" key="3">
    <source>
        <dbReference type="Ensembl" id="ENSMMDP00005005006.1"/>
    </source>
</evidence>
<dbReference type="InterPro" id="IPR016187">
    <property type="entry name" value="CTDL_fold"/>
</dbReference>
<dbReference type="Gene3D" id="3.10.100.10">
    <property type="entry name" value="Mannose-Binding Protein A, subunit A"/>
    <property type="match status" value="1"/>
</dbReference>
<feature type="domain" description="C-type lectin" evidence="2">
    <location>
        <begin position="26"/>
        <end position="146"/>
    </location>
</feature>
<evidence type="ECO:0000313" key="4">
    <source>
        <dbReference type="Proteomes" id="UP000472263"/>
    </source>
</evidence>
<dbReference type="SUPFAM" id="SSF56436">
    <property type="entry name" value="C-type lectin-like"/>
    <property type="match status" value="1"/>
</dbReference>
<dbReference type="PANTHER" id="PTHR22803">
    <property type="entry name" value="MANNOSE, PHOSPHOLIPASE, LECTIN RECEPTOR RELATED"/>
    <property type="match status" value="1"/>
</dbReference>
<dbReference type="InterPro" id="IPR050111">
    <property type="entry name" value="C-type_lectin/snaclec_domain"/>
</dbReference>
<dbReference type="Ensembl" id="ENSMMDT00005005144.1">
    <property type="protein sequence ID" value="ENSMMDP00005005006.1"/>
    <property type="gene ID" value="ENSMMDG00005002775.1"/>
</dbReference>
<keyword evidence="4" id="KW-1185">Reference proteome</keyword>
<dbReference type="PRINTS" id="PR01504">
    <property type="entry name" value="PNCREATITSAP"/>
</dbReference>
<reference evidence="3" key="2">
    <citation type="submission" date="2025-08" db="UniProtKB">
        <authorList>
            <consortium name="Ensembl"/>
        </authorList>
    </citation>
    <scope>IDENTIFICATION</scope>
</reference>
<dbReference type="AlphaFoldDB" id="A0A667X7Y7"/>
<dbReference type="PROSITE" id="PS00615">
    <property type="entry name" value="C_TYPE_LECTIN_1"/>
    <property type="match status" value="1"/>
</dbReference>
<dbReference type="PROSITE" id="PS50041">
    <property type="entry name" value="C_TYPE_LECTIN_2"/>
    <property type="match status" value="1"/>
</dbReference>
<protein>
    <recommendedName>
        <fullName evidence="2">C-type lectin domain-containing protein</fullName>
    </recommendedName>
</protein>
<name>A0A667X7Y7_9TELE</name>
<dbReference type="InterPro" id="IPR018378">
    <property type="entry name" value="C-type_lectin_CS"/>
</dbReference>
<reference evidence="3" key="3">
    <citation type="submission" date="2025-09" db="UniProtKB">
        <authorList>
            <consortium name="Ensembl"/>
        </authorList>
    </citation>
    <scope>IDENTIFICATION</scope>
</reference>
<sequence>MSCCYVPIQNNLSSAHGECAQGWRPYEGRCYYFSTDTKTWSEAHAYCLSQRGGDLVSITSPEEEQYVTGRLDPSHFDLWIGLSTLVRVRRYSWSDDTPLLHTNWGPGEPNNFDDREECVEMVSNNNGNYSWWNDLNCDAHQDWICKIVEAAWIGMRRFGLTDAQFVYVCF</sequence>
<dbReference type="SMART" id="SM00034">
    <property type="entry name" value="CLECT"/>
    <property type="match status" value="1"/>
</dbReference>
<evidence type="ECO:0000259" key="2">
    <source>
        <dbReference type="PROSITE" id="PS50041"/>
    </source>
</evidence>
<dbReference type="GeneTree" id="ENSGT01150000286973"/>
<dbReference type="Pfam" id="PF00059">
    <property type="entry name" value="Lectin_C"/>
    <property type="match status" value="1"/>
</dbReference>
<keyword evidence="1" id="KW-1015">Disulfide bond</keyword>
<evidence type="ECO:0000256" key="1">
    <source>
        <dbReference type="ARBA" id="ARBA00023157"/>
    </source>
</evidence>
<dbReference type="InterPro" id="IPR001304">
    <property type="entry name" value="C-type_lectin-like"/>
</dbReference>
<dbReference type="InterPro" id="IPR016186">
    <property type="entry name" value="C-type_lectin-like/link_sf"/>
</dbReference>
<dbReference type="Proteomes" id="UP000472263">
    <property type="component" value="Chromosome 12"/>
</dbReference>
<accession>A0A667X7Y7</accession>
<proteinExistence type="predicted"/>
<reference evidence="3" key="1">
    <citation type="submission" date="2019-06" db="EMBL/GenBank/DDBJ databases">
        <authorList>
            <consortium name="Wellcome Sanger Institute Data Sharing"/>
        </authorList>
    </citation>
    <scope>NUCLEOTIDE SEQUENCE [LARGE SCALE GENOMIC DNA]</scope>
</reference>
<organism evidence="3 4">
    <name type="scientific">Myripristis murdjan</name>
    <name type="common">pinecone soldierfish</name>
    <dbReference type="NCBI Taxonomy" id="586833"/>
    <lineage>
        <taxon>Eukaryota</taxon>
        <taxon>Metazoa</taxon>
        <taxon>Chordata</taxon>
        <taxon>Craniata</taxon>
        <taxon>Vertebrata</taxon>
        <taxon>Euteleostomi</taxon>
        <taxon>Actinopterygii</taxon>
        <taxon>Neopterygii</taxon>
        <taxon>Teleostei</taxon>
        <taxon>Neoteleostei</taxon>
        <taxon>Acanthomorphata</taxon>
        <taxon>Holocentriformes</taxon>
        <taxon>Holocentridae</taxon>
        <taxon>Myripristis</taxon>
    </lineage>
</organism>